<organism evidence="4 5">
    <name type="scientific">Tectimicrobiota bacterium</name>
    <dbReference type="NCBI Taxonomy" id="2528274"/>
    <lineage>
        <taxon>Bacteria</taxon>
        <taxon>Pseudomonadati</taxon>
        <taxon>Nitrospinota/Tectimicrobiota group</taxon>
        <taxon>Candidatus Tectimicrobiota</taxon>
    </lineage>
</organism>
<protein>
    <recommendedName>
        <fullName evidence="2">Chaperone protein DnaJ</fullName>
    </recommendedName>
</protein>
<feature type="domain" description="J" evidence="3">
    <location>
        <begin position="5"/>
        <end position="70"/>
    </location>
</feature>
<keyword evidence="2" id="KW-0235">DNA replication</keyword>
<gene>
    <name evidence="2" type="primary">dnaJ</name>
    <name evidence="4" type="ORF">HYZ11_01980</name>
</gene>
<dbReference type="GO" id="GO:0042026">
    <property type="term" value="P:protein refolding"/>
    <property type="evidence" value="ECO:0007669"/>
    <property type="project" value="TreeGrafter"/>
</dbReference>
<evidence type="ECO:0000313" key="5">
    <source>
        <dbReference type="Proteomes" id="UP000782312"/>
    </source>
</evidence>
<comment type="subunit">
    <text evidence="2">Homodimer.</text>
</comment>
<dbReference type="SMART" id="SM00271">
    <property type="entry name" value="DnaJ"/>
    <property type="match status" value="1"/>
</dbReference>
<dbReference type="GO" id="GO:0005524">
    <property type="term" value="F:ATP binding"/>
    <property type="evidence" value="ECO:0007669"/>
    <property type="project" value="InterPro"/>
</dbReference>
<keyword evidence="2" id="KW-0963">Cytoplasm</keyword>
<dbReference type="Pfam" id="PF01556">
    <property type="entry name" value="DnaJ_C"/>
    <property type="match status" value="1"/>
</dbReference>
<comment type="domain">
    <text evidence="2">The J domain is necessary and sufficient to stimulate DnaK ATPase activity. Zinc center 1 plays an important role in the autonomous, DnaK-independent chaperone activity of DnaJ. Zinc center 2 is essential for interaction with DnaK and for DnaJ activity.</text>
</comment>
<dbReference type="PROSITE" id="PS00636">
    <property type="entry name" value="DNAJ_1"/>
    <property type="match status" value="1"/>
</dbReference>
<dbReference type="InterPro" id="IPR001623">
    <property type="entry name" value="DnaJ_domain"/>
</dbReference>
<dbReference type="GO" id="GO:0051082">
    <property type="term" value="F:unfolded protein binding"/>
    <property type="evidence" value="ECO:0007669"/>
    <property type="project" value="UniProtKB-UniRule"/>
</dbReference>
<dbReference type="PRINTS" id="PR00625">
    <property type="entry name" value="JDOMAIN"/>
</dbReference>
<dbReference type="CDD" id="cd10747">
    <property type="entry name" value="DnaJ_C"/>
    <property type="match status" value="1"/>
</dbReference>
<dbReference type="InterPro" id="IPR008971">
    <property type="entry name" value="HSP40/DnaJ_pept-bd"/>
</dbReference>
<dbReference type="FunFam" id="2.60.260.20:FF:000013">
    <property type="entry name" value="DnaJ subfamily B member 11"/>
    <property type="match status" value="1"/>
</dbReference>
<dbReference type="Gene3D" id="1.10.287.110">
    <property type="entry name" value="DnaJ domain"/>
    <property type="match status" value="1"/>
</dbReference>
<name>A0A932MMA8_UNCTE</name>
<dbReference type="InterPro" id="IPR036869">
    <property type="entry name" value="J_dom_sf"/>
</dbReference>
<dbReference type="Proteomes" id="UP000782312">
    <property type="component" value="Unassembled WGS sequence"/>
</dbReference>
<evidence type="ECO:0000256" key="1">
    <source>
        <dbReference type="ARBA" id="ARBA00023186"/>
    </source>
</evidence>
<keyword evidence="2" id="KW-0346">Stress response</keyword>
<keyword evidence="1 2" id="KW-0143">Chaperone</keyword>
<dbReference type="PANTHER" id="PTHR43096:SF52">
    <property type="entry name" value="DNAJ HOMOLOG 1, MITOCHONDRIAL-RELATED"/>
    <property type="match status" value="1"/>
</dbReference>
<comment type="subcellular location">
    <subcellularLocation>
        <location evidence="2">Cytoplasm</location>
    </subcellularLocation>
</comment>
<dbReference type="GO" id="GO:0006260">
    <property type="term" value="P:DNA replication"/>
    <property type="evidence" value="ECO:0007669"/>
    <property type="project" value="UniProtKB-KW"/>
</dbReference>
<evidence type="ECO:0000256" key="2">
    <source>
        <dbReference type="HAMAP-Rule" id="MF_01152"/>
    </source>
</evidence>
<dbReference type="SUPFAM" id="SSF46565">
    <property type="entry name" value="Chaperone J-domain"/>
    <property type="match status" value="1"/>
</dbReference>
<dbReference type="AlphaFoldDB" id="A0A932MMA8"/>
<dbReference type="GO" id="GO:0005737">
    <property type="term" value="C:cytoplasm"/>
    <property type="evidence" value="ECO:0007669"/>
    <property type="project" value="UniProtKB-SubCell"/>
</dbReference>
<dbReference type="Pfam" id="PF00226">
    <property type="entry name" value="DnaJ"/>
    <property type="match status" value="1"/>
</dbReference>
<evidence type="ECO:0000313" key="4">
    <source>
        <dbReference type="EMBL" id="MBI3126357.1"/>
    </source>
</evidence>
<dbReference type="InterPro" id="IPR012724">
    <property type="entry name" value="DnaJ"/>
</dbReference>
<dbReference type="PANTHER" id="PTHR43096">
    <property type="entry name" value="DNAJ HOMOLOG 1, MITOCHONDRIAL-RELATED"/>
    <property type="match status" value="1"/>
</dbReference>
<dbReference type="CDD" id="cd06257">
    <property type="entry name" value="DnaJ"/>
    <property type="match status" value="1"/>
</dbReference>
<evidence type="ECO:0000259" key="3">
    <source>
        <dbReference type="PROSITE" id="PS50076"/>
    </source>
</evidence>
<dbReference type="PROSITE" id="PS50076">
    <property type="entry name" value="DNAJ_2"/>
    <property type="match status" value="1"/>
</dbReference>
<dbReference type="GO" id="GO:0009408">
    <property type="term" value="P:response to heat"/>
    <property type="evidence" value="ECO:0007669"/>
    <property type="project" value="InterPro"/>
</dbReference>
<reference evidence="4" key="1">
    <citation type="submission" date="2020-07" db="EMBL/GenBank/DDBJ databases">
        <title>Huge and variable diversity of episymbiotic CPR bacteria and DPANN archaea in groundwater ecosystems.</title>
        <authorList>
            <person name="He C.Y."/>
            <person name="Keren R."/>
            <person name="Whittaker M."/>
            <person name="Farag I.F."/>
            <person name="Doudna J."/>
            <person name="Cate J.H.D."/>
            <person name="Banfield J.F."/>
        </authorList>
    </citation>
    <scope>NUCLEOTIDE SEQUENCE</scope>
    <source>
        <strain evidence="4">NC_groundwater_763_Ag_S-0.2um_68_21</strain>
    </source>
</reference>
<dbReference type="InterPro" id="IPR018253">
    <property type="entry name" value="DnaJ_domain_CS"/>
</dbReference>
<comment type="function">
    <text evidence="2">Participates actively in the response to hyperosmotic and heat shock by preventing the aggregation of stress-denatured proteins and by disaggregating proteins, also in an autonomous, DnaK-independent fashion. Unfolded proteins bind initially to DnaJ; upon interaction with the DnaJ-bound protein, DnaK hydrolyzes its bound ATP, resulting in the formation of a stable complex. GrpE releases ADP from DnaK; ATP binding to DnaK triggers the release of the substrate protein, thus completing the reaction cycle. Several rounds of ATP-dependent interactions between DnaJ, DnaK and GrpE are required for fully efficient folding. Also involved, together with DnaK and GrpE, in the DNA replication of plasmids through activation of initiation proteins.</text>
</comment>
<comment type="similarity">
    <text evidence="2">Belongs to the DnaJ family.</text>
</comment>
<accession>A0A932MMA8</accession>
<comment type="caution">
    <text evidence="4">The sequence shown here is derived from an EMBL/GenBank/DDBJ whole genome shotgun (WGS) entry which is preliminary data.</text>
</comment>
<proteinExistence type="inferred from homology"/>
<dbReference type="HAMAP" id="MF_01152">
    <property type="entry name" value="DnaJ"/>
    <property type="match status" value="1"/>
</dbReference>
<dbReference type="InterPro" id="IPR002939">
    <property type="entry name" value="DnaJ_C"/>
</dbReference>
<dbReference type="Gene3D" id="2.60.260.20">
    <property type="entry name" value="Urease metallochaperone UreE, N-terminal domain"/>
    <property type="match status" value="2"/>
</dbReference>
<keyword evidence="2" id="KW-0677">Repeat</keyword>
<comment type="caution">
    <text evidence="2">Lacks conserved residue(s) required for the propagation of feature annotation.</text>
</comment>
<sequence length="320" mass="34374">MAKRDYYEVLGVKRDASEDEIKRAFKRLARKHHPDLNPGDKQAEGRFKEIGEAYAALSDPQKRRQYDARGHAAFAGGTPWGEGPAPSVEDILREFGLGDLFGGIFGGRGGGGGRRAVFWEGGPAAAPAKGADVNYSMEIGFDDALRGLTTTITIPSAGPGNGAPGRGTERIQVKIPPGVESGSRIRLAGKGEPSPGGGPLGDLYITTKVRPHPFFERKGDNLYLEVPVTLGEALLGSRVEIHTYEGTTKVTIPPGTQNGRKFRLAGKGAPRLKGGGRGDLYVTVKVVLPERLDEESQRLVRELERRNPVHPRSSMTGVSM</sequence>
<dbReference type="SUPFAM" id="SSF49493">
    <property type="entry name" value="HSP40/DnaJ peptide-binding domain"/>
    <property type="match status" value="2"/>
</dbReference>
<dbReference type="EMBL" id="JACPUR010000002">
    <property type="protein sequence ID" value="MBI3126357.1"/>
    <property type="molecule type" value="Genomic_DNA"/>
</dbReference>